<reference evidence="3" key="1">
    <citation type="journal article" date="2017" name="Genome Biol.">
        <title>Comparative genomics reveals high biological diversity and specific adaptations in the industrially and medically important fungal genus Aspergillus.</title>
        <authorList>
            <person name="de Vries R.P."/>
            <person name="Riley R."/>
            <person name="Wiebenga A."/>
            <person name="Aguilar-Osorio G."/>
            <person name="Amillis S."/>
            <person name="Uchima C.A."/>
            <person name="Anderluh G."/>
            <person name="Asadollahi M."/>
            <person name="Askin M."/>
            <person name="Barry K."/>
            <person name="Battaglia E."/>
            <person name="Bayram O."/>
            <person name="Benocci T."/>
            <person name="Braus-Stromeyer S.A."/>
            <person name="Caldana C."/>
            <person name="Canovas D."/>
            <person name="Cerqueira G.C."/>
            <person name="Chen F."/>
            <person name="Chen W."/>
            <person name="Choi C."/>
            <person name="Clum A."/>
            <person name="Dos Santos R.A."/>
            <person name="Damasio A.R."/>
            <person name="Diallinas G."/>
            <person name="Emri T."/>
            <person name="Fekete E."/>
            <person name="Flipphi M."/>
            <person name="Freyberg S."/>
            <person name="Gallo A."/>
            <person name="Gournas C."/>
            <person name="Habgood R."/>
            <person name="Hainaut M."/>
            <person name="Harispe M.L."/>
            <person name="Henrissat B."/>
            <person name="Hilden K.S."/>
            <person name="Hope R."/>
            <person name="Hossain A."/>
            <person name="Karabika E."/>
            <person name="Karaffa L."/>
            <person name="Karanyi Z."/>
            <person name="Krasevec N."/>
            <person name="Kuo A."/>
            <person name="Kusch H."/>
            <person name="LaButti K."/>
            <person name="Lagendijk E.L."/>
            <person name="Lapidus A."/>
            <person name="Levasseur A."/>
            <person name="Lindquist E."/>
            <person name="Lipzen A."/>
            <person name="Logrieco A.F."/>
            <person name="MacCabe A."/>
            <person name="Maekelae M.R."/>
            <person name="Malavazi I."/>
            <person name="Melin P."/>
            <person name="Meyer V."/>
            <person name="Mielnichuk N."/>
            <person name="Miskei M."/>
            <person name="Molnar A.P."/>
            <person name="Mule G."/>
            <person name="Ngan C.Y."/>
            <person name="Orejas M."/>
            <person name="Orosz E."/>
            <person name="Ouedraogo J.P."/>
            <person name="Overkamp K.M."/>
            <person name="Park H.-S."/>
            <person name="Perrone G."/>
            <person name="Piumi F."/>
            <person name="Punt P.J."/>
            <person name="Ram A.F."/>
            <person name="Ramon A."/>
            <person name="Rauscher S."/>
            <person name="Record E."/>
            <person name="Riano-Pachon D.M."/>
            <person name="Robert V."/>
            <person name="Roehrig J."/>
            <person name="Ruller R."/>
            <person name="Salamov A."/>
            <person name="Salih N.S."/>
            <person name="Samson R.A."/>
            <person name="Sandor E."/>
            <person name="Sanguinetti M."/>
            <person name="Schuetze T."/>
            <person name="Sepcic K."/>
            <person name="Shelest E."/>
            <person name="Sherlock G."/>
            <person name="Sophianopoulou V."/>
            <person name="Squina F.M."/>
            <person name="Sun H."/>
            <person name="Susca A."/>
            <person name="Todd R.B."/>
            <person name="Tsang A."/>
            <person name="Unkles S.E."/>
            <person name="van de Wiele N."/>
            <person name="van Rossen-Uffink D."/>
            <person name="Oliveira J.V."/>
            <person name="Vesth T.C."/>
            <person name="Visser J."/>
            <person name="Yu J.-H."/>
            <person name="Zhou M."/>
            <person name="Andersen M.R."/>
            <person name="Archer D.B."/>
            <person name="Baker S.E."/>
            <person name="Benoit I."/>
            <person name="Brakhage A.A."/>
            <person name="Braus G.H."/>
            <person name="Fischer R."/>
            <person name="Frisvad J.C."/>
            <person name="Goldman G.H."/>
            <person name="Houbraken J."/>
            <person name="Oakley B."/>
            <person name="Pocsi I."/>
            <person name="Scazzocchio C."/>
            <person name="Seiboth B."/>
            <person name="vanKuyk P.A."/>
            <person name="Wortman J."/>
            <person name="Dyer P.S."/>
            <person name="Grigoriev I.V."/>
        </authorList>
    </citation>
    <scope>NUCLEOTIDE SEQUENCE [LARGE SCALE GENOMIC DNA]</scope>
    <source>
        <strain evidence="3">CBS 106.47</strain>
    </source>
</reference>
<dbReference type="VEuPathDB" id="FungiDB:ASPFODRAFT_430710"/>
<feature type="region of interest" description="Disordered" evidence="1">
    <location>
        <begin position="1"/>
        <end position="30"/>
    </location>
</feature>
<dbReference type="AlphaFoldDB" id="A0A1M3TUW7"/>
<evidence type="ECO:0000256" key="1">
    <source>
        <dbReference type="SAM" id="MobiDB-lite"/>
    </source>
</evidence>
<accession>A0A1M3TUW7</accession>
<dbReference type="EMBL" id="KV878237">
    <property type="protein sequence ID" value="OJZ90630.1"/>
    <property type="molecule type" value="Genomic_DNA"/>
</dbReference>
<gene>
    <name evidence="2" type="ORF">ASPFODRAFT_430710</name>
</gene>
<proteinExistence type="predicted"/>
<sequence>MAMSDHNKANKRTNSRLGKGKRAKKKKAHPHRSVIIIIIVSSPSQKIFLVQSHPVPARPTGSTDSLLLWGIAPYDDIAVSLSCHRRPSFRSFSFFSRPHSESVFLVWLVWLLSRPGVDTIAGYFPSQDSASANHSHGRPLEAWKKFRMLLRRF</sequence>
<evidence type="ECO:0000313" key="3">
    <source>
        <dbReference type="Proteomes" id="UP000184063"/>
    </source>
</evidence>
<name>A0A1M3TUW7_ASPLC</name>
<evidence type="ECO:0000313" key="2">
    <source>
        <dbReference type="EMBL" id="OJZ90630.1"/>
    </source>
</evidence>
<protein>
    <submittedName>
        <fullName evidence="2">Uncharacterized protein</fullName>
    </submittedName>
</protein>
<organism evidence="2 3">
    <name type="scientific">Aspergillus luchuensis (strain CBS 106.47)</name>
    <dbReference type="NCBI Taxonomy" id="1137211"/>
    <lineage>
        <taxon>Eukaryota</taxon>
        <taxon>Fungi</taxon>
        <taxon>Dikarya</taxon>
        <taxon>Ascomycota</taxon>
        <taxon>Pezizomycotina</taxon>
        <taxon>Eurotiomycetes</taxon>
        <taxon>Eurotiomycetidae</taxon>
        <taxon>Eurotiales</taxon>
        <taxon>Aspergillaceae</taxon>
        <taxon>Aspergillus</taxon>
        <taxon>Aspergillus subgen. Circumdati</taxon>
    </lineage>
</organism>
<feature type="compositionally biased region" description="Basic residues" evidence="1">
    <location>
        <begin position="9"/>
        <end position="30"/>
    </location>
</feature>
<dbReference type="Proteomes" id="UP000184063">
    <property type="component" value="Unassembled WGS sequence"/>
</dbReference>